<dbReference type="PROSITE" id="PS51318">
    <property type="entry name" value="TAT"/>
    <property type="match status" value="1"/>
</dbReference>
<organism evidence="2 3">
    <name type="scientific">Saccharothrix xinjiangensis</name>
    <dbReference type="NCBI Taxonomy" id="204798"/>
    <lineage>
        <taxon>Bacteria</taxon>
        <taxon>Bacillati</taxon>
        <taxon>Actinomycetota</taxon>
        <taxon>Actinomycetes</taxon>
        <taxon>Pseudonocardiales</taxon>
        <taxon>Pseudonocardiaceae</taxon>
        <taxon>Saccharothrix</taxon>
    </lineage>
</organism>
<reference evidence="3" key="1">
    <citation type="journal article" date="2019" name="Int. J. Syst. Evol. Microbiol.">
        <title>The Global Catalogue of Microorganisms (GCM) 10K type strain sequencing project: providing services to taxonomists for standard genome sequencing and annotation.</title>
        <authorList>
            <consortium name="The Broad Institute Genomics Platform"/>
            <consortium name="The Broad Institute Genome Sequencing Center for Infectious Disease"/>
            <person name="Wu L."/>
            <person name="Ma J."/>
        </authorList>
    </citation>
    <scope>NUCLEOTIDE SEQUENCE [LARGE SCALE GENOMIC DNA]</scope>
    <source>
        <strain evidence="3">KCTC 12848</strain>
    </source>
</reference>
<sequence length="150" mass="15340">MNIQAQSTRRRAVVGGTLAALAVTGGAVAGPAQAAGAPPAGSAAVESVVVDGVVADGVVAPMASCGYARTHETSGAKAYWQLSCVGGNVTVSGWVEDTASDGQCARVKAQFHNSQNWKYSEPACPKGERQSFGWTEPGSGANVYLYEYTV</sequence>
<feature type="signal peptide" evidence="1">
    <location>
        <begin position="1"/>
        <end position="34"/>
    </location>
</feature>
<keyword evidence="3" id="KW-1185">Reference proteome</keyword>
<dbReference type="Proteomes" id="UP001595833">
    <property type="component" value="Unassembled WGS sequence"/>
</dbReference>
<keyword evidence="1" id="KW-0732">Signal</keyword>
<feature type="chain" id="PRO_5046478112" description="Secreted protein" evidence="1">
    <location>
        <begin position="35"/>
        <end position="150"/>
    </location>
</feature>
<proteinExistence type="predicted"/>
<evidence type="ECO:0000256" key="1">
    <source>
        <dbReference type="SAM" id="SignalP"/>
    </source>
</evidence>
<dbReference type="EMBL" id="JBHSJB010000033">
    <property type="protein sequence ID" value="MFC5058524.1"/>
    <property type="molecule type" value="Genomic_DNA"/>
</dbReference>
<accession>A0ABV9Y9M2</accession>
<name>A0ABV9Y9M2_9PSEU</name>
<dbReference type="InterPro" id="IPR006311">
    <property type="entry name" value="TAT_signal"/>
</dbReference>
<protein>
    <recommendedName>
        <fullName evidence="4">Secreted protein</fullName>
    </recommendedName>
</protein>
<evidence type="ECO:0000313" key="2">
    <source>
        <dbReference type="EMBL" id="MFC5058524.1"/>
    </source>
</evidence>
<dbReference type="RefSeq" id="WP_344038944.1">
    <property type="nucleotide sequence ID" value="NZ_BAAAKE010000013.1"/>
</dbReference>
<evidence type="ECO:0000313" key="3">
    <source>
        <dbReference type="Proteomes" id="UP001595833"/>
    </source>
</evidence>
<evidence type="ECO:0008006" key="4">
    <source>
        <dbReference type="Google" id="ProtNLM"/>
    </source>
</evidence>
<comment type="caution">
    <text evidence="2">The sequence shown here is derived from an EMBL/GenBank/DDBJ whole genome shotgun (WGS) entry which is preliminary data.</text>
</comment>
<gene>
    <name evidence="2" type="ORF">ACFPFM_32840</name>
</gene>